<feature type="non-terminal residue" evidence="1">
    <location>
        <position position="1"/>
    </location>
</feature>
<reference evidence="1 2" key="1">
    <citation type="journal article" date="2014" name="Nature">
        <title>The genome of the recently domesticated crop plant sugar beet (Beta vulgaris).</title>
        <authorList>
            <person name="Dohm J.C."/>
            <person name="Minoche A.E."/>
            <person name="Holtgrawe D."/>
            <person name="Capella-Gutierrez S."/>
            <person name="Zakrzewski F."/>
            <person name="Tafer H."/>
            <person name="Rupp O."/>
            <person name="Sorensen T.R."/>
            <person name="Stracke R."/>
            <person name="Reinhardt R."/>
            <person name="Goesmann A."/>
            <person name="Kraft T."/>
            <person name="Schulz B."/>
            <person name="Stadler P.F."/>
            <person name="Schmidt T."/>
            <person name="Gabaldon T."/>
            <person name="Lehrach H."/>
            <person name="Weisshaar B."/>
            <person name="Himmelbauer H."/>
        </authorList>
    </citation>
    <scope>NUCLEOTIDE SEQUENCE [LARGE SCALE GENOMIC DNA]</scope>
    <source>
        <tissue evidence="1">Taproot</tissue>
    </source>
</reference>
<dbReference type="Proteomes" id="UP000035740">
    <property type="component" value="Unassembled WGS sequence"/>
</dbReference>
<organism evidence="1 2">
    <name type="scientific">Beta vulgaris subsp. vulgaris</name>
    <name type="common">Beet</name>
    <dbReference type="NCBI Taxonomy" id="3555"/>
    <lineage>
        <taxon>Eukaryota</taxon>
        <taxon>Viridiplantae</taxon>
        <taxon>Streptophyta</taxon>
        <taxon>Embryophyta</taxon>
        <taxon>Tracheophyta</taxon>
        <taxon>Spermatophyta</taxon>
        <taxon>Magnoliopsida</taxon>
        <taxon>eudicotyledons</taxon>
        <taxon>Gunneridae</taxon>
        <taxon>Pentapetalae</taxon>
        <taxon>Caryophyllales</taxon>
        <taxon>Chenopodiaceae</taxon>
        <taxon>Betoideae</taxon>
        <taxon>Beta</taxon>
    </lineage>
</organism>
<sequence length="188" mass="21327">VDITGQILTLGHTTSPTSRSPLRYEVWAVRLFGSVQAIANLFQRKCGLFTTLYWVPIKLLPLENRKQYPFKTATNTSCHSVEPGCSDIVQLPKIKLATLVDILKPNGLLERKVLFWTEMKQNNKPKHILYIAADVSDIMQLAKRPPQADTNAENWKWPVSSWFNSSSTYSYLLSDLQAVEVTETTKQS</sequence>
<dbReference type="Gramene" id="KMS93384">
    <property type="protein sequence ID" value="KMS93384"/>
    <property type="gene ID" value="BVRB_032020"/>
</dbReference>
<protein>
    <submittedName>
        <fullName evidence="1">Uncharacterized protein</fullName>
    </submittedName>
</protein>
<evidence type="ECO:0000313" key="1">
    <source>
        <dbReference type="EMBL" id="KMS93384.1"/>
    </source>
</evidence>
<dbReference type="AlphaFoldDB" id="A0A0J8AX04"/>
<gene>
    <name evidence="1" type="ORF">BVRB_032020</name>
</gene>
<accession>A0A0J8AX04</accession>
<dbReference type="EMBL" id="KQ103276">
    <property type="protein sequence ID" value="KMS93384.1"/>
    <property type="molecule type" value="Genomic_DNA"/>
</dbReference>
<evidence type="ECO:0000313" key="2">
    <source>
        <dbReference type="Proteomes" id="UP000035740"/>
    </source>
</evidence>
<keyword evidence="2" id="KW-1185">Reference proteome</keyword>
<proteinExistence type="predicted"/>
<name>A0A0J8AX04_BETVV</name>